<name>A0A8S5QAZ1_9CAUD</name>
<evidence type="ECO:0000313" key="1">
    <source>
        <dbReference type="EMBL" id="DAE16200.1"/>
    </source>
</evidence>
<organism evidence="1">
    <name type="scientific">Siphoviridae sp. ctdmY20</name>
    <dbReference type="NCBI Taxonomy" id="2825586"/>
    <lineage>
        <taxon>Viruses</taxon>
        <taxon>Duplodnaviria</taxon>
        <taxon>Heunggongvirae</taxon>
        <taxon>Uroviricota</taxon>
        <taxon>Caudoviricetes</taxon>
    </lineage>
</organism>
<dbReference type="EMBL" id="BK015617">
    <property type="protein sequence ID" value="DAE16200.1"/>
    <property type="molecule type" value="Genomic_DNA"/>
</dbReference>
<protein>
    <submittedName>
        <fullName evidence="1">Uncharacterized protein</fullName>
    </submittedName>
</protein>
<sequence length="193" mass="22276">MGELSMEKLHFQAKSTANFVKLGCTILFEKGNRMDDLGAVWHEYFNGDTGDRLFQRFMEEAFPNGCVIGEKELMQITNKAISFLETDVSALEAKATIDKRRFAYWVYFAPTHTVSGCWFAEHEETVIQILTNYFGKSIEDFTPDNLKRFIIASFEIRSDNSSVRSIADDAEFIQRAVRTRSVRLKERMEHYGV</sequence>
<proteinExistence type="predicted"/>
<reference evidence="1" key="1">
    <citation type="journal article" date="2021" name="Proc. Natl. Acad. Sci. U.S.A.">
        <title>A Catalog of Tens of Thousands of Viruses from Human Metagenomes Reveals Hidden Associations with Chronic Diseases.</title>
        <authorList>
            <person name="Tisza M.J."/>
            <person name="Buck C.B."/>
        </authorList>
    </citation>
    <scope>NUCLEOTIDE SEQUENCE</scope>
    <source>
        <strain evidence="1">CtdmY20</strain>
    </source>
</reference>
<accession>A0A8S5QAZ1</accession>